<dbReference type="PANTHER" id="PTHR12444:SF4">
    <property type="entry name" value="PROTEIN EFR3 HOMOLOG B"/>
    <property type="match status" value="1"/>
</dbReference>
<evidence type="ECO:0000313" key="2">
    <source>
        <dbReference type="Ensembl" id="ENSBIXP00000017725.1"/>
    </source>
</evidence>
<sequence>MYGVCGCCGALRPRYKRLVDNIFPEDPEDGLVKTNMEKLTFYALSAPEKLDRIGAYLSERLIRDVGRHRYGYVCIAMEALDQLLMACHCQSINLFVESFLKMVAKLLESEKPNLQILGTNSFVKFANIEEDTPSYHRSYDFFVSRFSEMCHSSHEDLEIKTKIRMSGIKGLQGVVRKTVNDELQANIWDPQHMDKIVPSLLFNLQHVEEAESHLDNHSLWEPKVFAIRCFKIIMYSIQPQHSHLVIQQLLSHLDANSRSAATVRAGIVEVLSEAAVIAATGSVGPTVLEMFNTLLRQLRLSIDYVLTGSYDGAISLGTKIIKEHEERMFQEAVIKTIGSFASTLPTYQRSEVILFIMSKVPLPSLHHPMETGRTGENRNRLTQIMLLKSLLQVSTGFQSNNMMSALPSNFLDRLLSTALMEDAEIRLFVLEILISFIDRHGNRHKFSTISTLSDISVLKLKVDKCSRQDTIFMKKHSQQLYRHIYLSCKEETNIHKHYEALYGLLALISIELANEEVVVDLIRLVLAVQDVAQVNEENLPVYNRCALYALGAAYLNLISQLTTVPAFCQHIHEVIETRKKEAPYMLPEDVFVERPRLTHNLDGVVIELLFRQSKISEVLGGSGYNADRLCVPYIPQLTDEDRLSKRKSIGETISLQVEVESRNSPEKEERVPAEEITYETLKKAIVDSVAVEEQERERRRQVVEKFQKAPFEEIAAHCGARASLLQSKLNQIFEITIRPPPSPSGTITAAYGQPQNHSIPVYEMKFPDLCVY</sequence>
<name>A0A4W2D0L9_BOBOX</name>
<gene>
    <name evidence="2" type="primary">EFR3B</name>
</gene>
<protein>
    <submittedName>
        <fullName evidence="2">EFR3 homolog B</fullName>
    </submittedName>
</protein>
<dbReference type="Ensembl" id="ENSBIXT00000048121.1">
    <property type="protein sequence ID" value="ENSBIXP00000017725.1"/>
    <property type="gene ID" value="ENSBIXG00000021683.1"/>
</dbReference>
<proteinExistence type="inferred from homology"/>
<organism evidence="2 3">
    <name type="scientific">Bos indicus x Bos taurus</name>
    <name type="common">Hybrid cattle</name>
    <dbReference type="NCBI Taxonomy" id="30522"/>
    <lineage>
        <taxon>Eukaryota</taxon>
        <taxon>Metazoa</taxon>
        <taxon>Chordata</taxon>
        <taxon>Craniata</taxon>
        <taxon>Vertebrata</taxon>
        <taxon>Euteleostomi</taxon>
        <taxon>Mammalia</taxon>
        <taxon>Eutheria</taxon>
        <taxon>Laurasiatheria</taxon>
        <taxon>Artiodactyla</taxon>
        <taxon>Ruminantia</taxon>
        <taxon>Pecora</taxon>
        <taxon>Bovidae</taxon>
        <taxon>Bovinae</taxon>
        <taxon>Bos</taxon>
    </lineage>
</organism>
<dbReference type="Pfam" id="PF21052">
    <property type="entry name" value="EFR3_ARM"/>
    <property type="match status" value="1"/>
</dbReference>
<evidence type="ECO:0000313" key="3">
    <source>
        <dbReference type="Proteomes" id="UP000314981"/>
    </source>
</evidence>
<dbReference type="InterPro" id="IPR049152">
    <property type="entry name" value="EFR3-like_ARM"/>
</dbReference>
<dbReference type="Proteomes" id="UP000314981">
    <property type="component" value="Chromosome 11"/>
</dbReference>
<keyword evidence="3" id="KW-1185">Reference proteome</keyword>
<dbReference type="InterPro" id="IPR051851">
    <property type="entry name" value="EFR3_Homologs"/>
</dbReference>
<reference evidence="2 3" key="1">
    <citation type="submission" date="2018-11" db="EMBL/GenBank/DDBJ databases">
        <title>Haplotype-resolved cattle genomes.</title>
        <authorList>
            <person name="Low W.Y."/>
            <person name="Tearle R."/>
            <person name="Bickhart D.M."/>
            <person name="Rosen B.D."/>
            <person name="Koren S."/>
            <person name="Rhie A."/>
            <person name="Hiendleder S."/>
            <person name="Phillippy A.M."/>
            <person name="Smith T.P.L."/>
            <person name="Williams J.L."/>
        </authorList>
    </citation>
    <scope>NUCLEOTIDE SEQUENCE [LARGE SCALE GENOMIC DNA]</scope>
</reference>
<dbReference type="AlphaFoldDB" id="A0A4W2D0L9"/>
<reference evidence="2" key="3">
    <citation type="submission" date="2025-09" db="UniProtKB">
        <authorList>
            <consortium name="Ensembl"/>
        </authorList>
    </citation>
    <scope>IDENTIFICATION</scope>
</reference>
<dbReference type="InterPro" id="IPR016024">
    <property type="entry name" value="ARM-type_fold"/>
</dbReference>
<comment type="similarity">
    <text evidence="1">Belongs to the EFR3 family.</text>
</comment>
<dbReference type="SUPFAM" id="SSF48371">
    <property type="entry name" value="ARM repeat"/>
    <property type="match status" value="1"/>
</dbReference>
<dbReference type="GO" id="GO:0072659">
    <property type="term" value="P:protein localization to plasma membrane"/>
    <property type="evidence" value="ECO:0007669"/>
    <property type="project" value="TreeGrafter"/>
</dbReference>
<evidence type="ECO:0000256" key="1">
    <source>
        <dbReference type="ARBA" id="ARBA00010216"/>
    </source>
</evidence>
<reference evidence="2" key="2">
    <citation type="submission" date="2025-08" db="UniProtKB">
        <authorList>
            <consortium name="Ensembl"/>
        </authorList>
    </citation>
    <scope>IDENTIFICATION</scope>
</reference>
<dbReference type="PANTHER" id="PTHR12444">
    <property type="entry name" value="PROTEIN EFR3 HOMOLOG CMP44E"/>
    <property type="match status" value="1"/>
</dbReference>
<dbReference type="GO" id="GO:0005886">
    <property type="term" value="C:plasma membrane"/>
    <property type="evidence" value="ECO:0007669"/>
    <property type="project" value="TreeGrafter"/>
</dbReference>
<accession>A0A4W2D0L9</accession>